<gene>
    <name evidence="11" type="primary">LOC120283976</name>
</gene>
<protein>
    <submittedName>
        <fullName evidence="11">LOW QUALITY PROTEIN: cytochrome P450 71AP13-like</fullName>
    </submittedName>
</protein>
<dbReference type="InterPro" id="IPR001128">
    <property type="entry name" value="Cyt_P450"/>
</dbReference>
<dbReference type="GO" id="GO:0005506">
    <property type="term" value="F:iron ion binding"/>
    <property type="evidence" value="ECO:0007669"/>
    <property type="project" value="InterPro"/>
</dbReference>
<evidence type="ECO:0000313" key="11">
    <source>
        <dbReference type="RefSeq" id="XP_039146736.1"/>
    </source>
</evidence>
<sequence length="480" mass="54711">MDDMLDYQSIAIMLLFAIITLLLVMVFNSGLRSRSKLPPGPWRIPVIGNLHHLGELPHRSLRCLAEKYGPLMHLQLGQIPTIVVSSPEVASEIMKTHDLEFCNRPSTPVFKKFSYNGSDIAISKYGEHYWRQMRRLGILEIFSTKKVQSFRNVREDEVHVLNQSIIRSCTQAPQTEHNEIYSASVDERATTSCFFDIHETTPEPILKAIPVVLFLCIAVWRRTGSNEPGLSLDKEEDFLDVLLKSQKDSANLGFSLTRDHIKAILMLIYLVLALRNIFLDGTDTSAATLERAMTELMRCPSTMKKVQDKVLGIIGNKGNVEENDLQQLQYLKLVICETLRLHCIVPFLLPRESSKDCKVFGYDISKNTRFLVNAWAIARDPKLWENPEVFMPGRFEGSTINYKGQHFEFIPFGAIRRMCPGMQLGIVTVEIALANILYHFNWGLPFRMCYEDIDMTEIFGVVLHKKSPVCLEAKPVSFLV</sequence>
<keyword evidence="6 8" id="KW-0408">Iron</keyword>
<dbReference type="PANTHER" id="PTHR47955">
    <property type="entry name" value="CYTOCHROME P450 FAMILY 71 PROTEIN"/>
    <property type="match status" value="1"/>
</dbReference>
<dbReference type="SUPFAM" id="SSF48264">
    <property type="entry name" value="Cytochrome P450"/>
    <property type="match status" value="1"/>
</dbReference>
<keyword evidence="9" id="KW-0812">Transmembrane</keyword>
<dbReference type="PRINTS" id="PR00385">
    <property type="entry name" value="P450"/>
</dbReference>
<evidence type="ECO:0000256" key="6">
    <source>
        <dbReference type="ARBA" id="ARBA00023004"/>
    </source>
</evidence>
<keyword evidence="4 8" id="KW-0479">Metal-binding</keyword>
<keyword evidence="7" id="KW-0503">Monooxygenase</keyword>
<evidence type="ECO:0000256" key="1">
    <source>
        <dbReference type="ARBA" id="ARBA00001971"/>
    </source>
</evidence>
<keyword evidence="5" id="KW-0560">Oxidoreductase</keyword>
<comment type="similarity">
    <text evidence="2">Belongs to the cytochrome P450 family.</text>
</comment>
<proteinExistence type="inferred from homology"/>
<evidence type="ECO:0000313" key="10">
    <source>
        <dbReference type="Proteomes" id="UP001515500"/>
    </source>
</evidence>
<dbReference type="FunFam" id="1.10.630.10:FF:000126">
    <property type="entry name" value="Predicted protein"/>
    <property type="match status" value="1"/>
</dbReference>
<dbReference type="PRINTS" id="PR00463">
    <property type="entry name" value="EP450I"/>
</dbReference>
<dbReference type="PANTHER" id="PTHR47955:SF8">
    <property type="entry name" value="CYTOCHROME P450 71D11-LIKE"/>
    <property type="match status" value="1"/>
</dbReference>
<dbReference type="CDD" id="cd11072">
    <property type="entry name" value="CYP71-like"/>
    <property type="match status" value="1"/>
</dbReference>
<keyword evidence="10" id="KW-1185">Reference proteome</keyword>
<keyword evidence="9" id="KW-0472">Membrane</keyword>
<evidence type="ECO:0000256" key="9">
    <source>
        <dbReference type="SAM" id="Phobius"/>
    </source>
</evidence>
<dbReference type="GeneID" id="120283976"/>
<feature type="binding site" description="axial binding residue" evidence="8">
    <location>
        <position position="419"/>
    </location>
    <ligand>
        <name>heme</name>
        <dbReference type="ChEBI" id="CHEBI:30413"/>
    </ligand>
    <ligandPart>
        <name>Fe</name>
        <dbReference type="ChEBI" id="CHEBI:18248"/>
    </ligandPart>
</feature>
<dbReference type="Gene3D" id="1.10.630.10">
    <property type="entry name" value="Cytochrome P450"/>
    <property type="match status" value="1"/>
</dbReference>
<accession>A0AB40D334</accession>
<evidence type="ECO:0000256" key="8">
    <source>
        <dbReference type="PIRSR" id="PIRSR602401-1"/>
    </source>
</evidence>
<dbReference type="GO" id="GO:0004497">
    <property type="term" value="F:monooxygenase activity"/>
    <property type="evidence" value="ECO:0007669"/>
    <property type="project" value="UniProtKB-KW"/>
</dbReference>
<evidence type="ECO:0000256" key="7">
    <source>
        <dbReference type="ARBA" id="ARBA00023033"/>
    </source>
</evidence>
<comment type="cofactor">
    <cofactor evidence="1 8">
        <name>heme</name>
        <dbReference type="ChEBI" id="CHEBI:30413"/>
    </cofactor>
</comment>
<evidence type="ECO:0000256" key="4">
    <source>
        <dbReference type="ARBA" id="ARBA00022723"/>
    </source>
</evidence>
<keyword evidence="9" id="KW-1133">Transmembrane helix</keyword>
<dbReference type="InterPro" id="IPR002401">
    <property type="entry name" value="Cyt_P450_E_grp-I"/>
</dbReference>
<dbReference type="GO" id="GO:0016705">
    <property type="term" value="F:oxidoreductase activity, acting on paired donors, with incorporation or reduction of molecular oxygen"/>
    <property type="evidence" value="ECO:0007669"/>
    <property type="project" value="InterPro"/>
</dbReference>
<reference evidence="11" key="1">
    <citation type="submission" date="2025-08" db="UniProtKB">
        <authorList>
            <consortium name="RefSeq"/>
        </authorList>
    </citation>
    <scope>IDENTIFICATION</scope>
</reference>
<evidence type="ECO:0000256" key="5">
    <source>
        <dbReference type="ARBA" id="ARBA00023002"/>
    </source>
</evidence>
<organism evidence="10 11">
    <name type="scientific">Dioscorea cayennensis subsp. rotundata</name>
    <name type="common">White Guinea yam</name>
    <name type="synonym">Dioscorea rotundata</name>
    <dbReference type="NCBI Taxonomy" id="55577"/>
    <lineage>
        <taxon>Eukaryota</taxon>
        <taxon>Viridiplantae</taxon>
        <taxon>Streptophyta</taxon>
        <taxon>Embryophyta</taxon>
        <taxon>Tracheophyta</taxon>
        <taxon>Spermatophyta</taxon>
        <taxon>Magnoliopsida</taxon>
        <taxon>Liliopsida</taxon>
        <taxon>Dioscoreales</taxon>
        <taxon>Dioscoreaceae</taxon>
        <taxon>Dioscorea</taxon>
    </lineage>
</organism>
<evidence type="ECO:0000256" key="2">
    <source>
        <dbReference type="ARBA" id="ARBA00010617"/>
    </source>
</evidence>
<dbReference type="Pfam" id="PF00067">
    <property type="entry name" value="p450"/>
    <property type="match status" value="2"/>
</dbReference>
<dbReference type="InterPro" id="IPR036396">
    <property type="entry name" value="Cyt_P450_sf"/>
</dbReference>
<dbReference type="AlphaFoldDB" id="A0AB40D334"/>
<dbReference type="RefSeq" id="XP_039146736.1">
    <property type="nucleotide sequence ID" value="XM_039290802.1"/>
</dbReference>
<feature type="transmembrane region" description="Helical" evidence="9">
    <location>
        <begin position="6"/>
        <end position="27"/>
    </location>
</feature>
<evidence type="ECO:0000256" key="3">
    <source>
        <dbReference type="ARBA" id="ARBA00022617"/>
    </source>
</evidence>
<dbReference type="GO" id="GO:0020037">
    <property type="term" value="F:heme binding"/>
    <property type="evidence" value="ECO:0007669"/>
    <property type="project" value="InterPro"/>
</dbReference>
<keyword evidence="3 8" id="KW-0349">Heme</keyword>
<dbReference type="Proteomes" id="UP001515500">
    <property type="component" value="Chromosome 19"/>
</dbReference>
<name>A0AB40D334_DIOCR</name>